<evidence type="ECO:0000256" key="1">
    <source>
        <dbReference type="ARBA" id="ARBA00023015"/>
    </source>
</evidence>
<name>A5E1V2_LODEL</name>
<keyword evidence="2" id="KW-0238">DNA-binding</keyword>
<keyword evidence="4" id="KW-0539">Nucleus</keyword>
<dbReference type="AlphaFoldDB" id="A5E1V2"/>
<keyword evidence="1" id="KW-0805">Transcription regulation</keyword>
<dbReference type="Gene3D" id="4.10.240.10">
    <property type="entry name" value="Zn(2)-C6 fungal-type DNA-binding domain"/>
    <property type="match status" value="1"/>
</dbReference>
<dbReference type="InterPro" id="IPR036864">
    <property type="entry name" value="Zn2-C6_fun-type_DNA-bd_sf"/>
</dbReference>
<dbReference type="SMART" id="SM00066">
    <property type="entry name" value="GAL4"/>
    <property type="match status" value="1"/>
</dbReference>
<dbReference type="Pfam" id="PF11951">
    <property type="entry name" value="Fungal_trans_2"/>
    <property type="match status" value="1"/>
</dbReference>
<dbReference type="GO" id="GO:0000981">
    <property type="term" value="F:DNA-binding transcription factor activity, RNA polymerase II-specific"/>
    <property type="evidence" value="ECO:0007669"/>
    <property type="project" value="InterPro"/>
</dbReference>
<evidence type="ECO:0000313" key="7">
    <source>
        <dbReference type="EMBL" id="EDK45410.1"/>
    </source>
</evidence>
<reference evidence="7 8" key="1">
    <citation type="journal article" date="2009" name="Nature">
        <title>Evolution of pathogenicity and sexual reproduction in eight Candida genomes.</title>
        <authorList>
            <person name="Butler G."/>
            <person name="Rasmussen M.D."/>
            <person name="Lin M.F."/>
            <person name="Santos M.A."/>
            <person name="Sakthikumar S."/>
            <person name="Munro C.A."/>
            <person name="Rheinbay E."/>
            <person name="Grabherr M."/>
            <person name="Forche A."/>
            <person name="Reedy J.L."/>
            <person name="Agrafioti I."/>
            <person name="Arnaud M.B."/>
            <person name="Bates S."/>
            <person name="Brown A.J."/>
            <person name="Brunke S."/>
            <person name="Costanzo M.C."/>
            <person name="Fitzpatrick D.A."/>
            <person name="de Groot P.W."/>
            <person name="Harris D."/>
            <person name="Hoyer L.L."/>
            <person name="Hube B."/>
            <person name="Klis F.M."/>
            <person name="Kodira C."/>
            <person name="Lennard N."/>
            <person name="Logue M.E."/>
            <person name="Martin R."/>
            <person name="Neiman A.M."/>
            <person name="Nikolaou E."/>
            <person name="Quail M.A."/>
            <person name="Quinn J."/>
            <person name="Santos M.C."/>
            <person name="Schmitzberger F.F."/>
            <person name="Sherlock G."/>
            <person name="Shah P."/>
            <person name="Silverstein K.A."/>
            <person name="Skrzypek M.S."/>
            <person name="Soll D."/>
            <person name="Staggs R."/>
            <person name="Stansfield I."/>
            <person name="Stumpf M.P."/>
            <person name="Sudbery P.E."/>
            <person name="Srikantha T."/>
            <person name="Zeng Q."/>
            <person name="Berman J."/>
            <person name="Berriman M."/>
            <person name="Heitman J."/>
            <person name="Gow N.A."/>
            <person name="Lorenz M.C."/>
            <person name="Birren B.W."/>
            <person name="Kellis M."/>
            <person name="Cuomo C.A."/>
        </authorList>
    </citation>
    <scope>NUCLEOTIDE SEQUENCE [LARGE SCALE GENOMIC DNA]</scope>
    <source>
        <strain evidence="8">ATCC 11503 / BCRC 21390 / CBS 2605 / JCM 1781 / NBRC 1676 / NRRL YB-4239</strain>
    </source>
</reference>
<feature type="region of interest" description="Disordered" evidence="5">
    <location>
        <begin position="422"/>
        <end position="447"/>
    </location>
</feature>
<organism evidence="7 8">
    <name type="scientific">Lodderomyces elongisporus (strain ATCC 11503 / CBS 2605 / JCM 1781 / NBRC 1676 / NRRL YB-4239)</name>
    <name type="common">Yeast</name>
    <name type="synonym">Saccharomyces elongisporus</name>
    <dbReference type="NCBI Taxonomy" id="379508"/>
    <lineage>
        <taxon>Eukaryota</taxon>
        <taxon>Fungi</taxon>
        <taxon>Dikarya</taxon>
        <taxon>Ascomycota</taxon>
        <taxon>Saccharomycotina</taxon>
        <taxon>Pichiomycetes</taxon>
        <taxon>Debaryomycetaceae</taxon>
        <taxon>Candida/Lodderomyces clade</taxon>
        <taxon>Lodderomyces</taxon>
    </lineage>
</organism>
<sequence length="1112" mass="124898">MSPIDTTHPQSPTKLSSTSPTPTQTQTQTQTSTSTSTSTSTQAQAQAQAQIETEPSVEPASSHASIFPTESITPSTLATQTAQNDQITPSREQPKRRFKTFKGCHTCRSRKIKCDLGKPHCQKCIKAKLTCAGYDIRLRWSKPIEFRPIYNGEGDGTGANCPANSSNISVNSCDVKSTKVIFRTIDEMRDEDLRREGTPTAPEQLHYRRLIDFVVWKEPYKTYDDMDRDLAYLQTHTGNTQDVNPQDATKMKGPFGVFRGIKHEKRRQQRNQRQQYKKPKVAKPSKLVTTNPLQRQAQHQQKRSPHKNNQIHTKENIQQFSPSSAIESPQSMTMANDASQISMDAVPQDQFWLSNELKDAALISAAALDTHYLDLMNNYDLNNNMPIANDANFDGFGFNLNNPDLLNLVFHNKAQLFNSIPPQLQPQLQPQPQPQSQSQSQTLLQTPSSVANMSMSNILNHQHHPQNATPQQLQQHYNSDALIDPIHYSNFSNFFYNNPYQMNDNLEIQLHAQSTGADDLEVVEGDRSNDSTLLATIMKTVQNPLRVNFDLGLPKQQFGIPSTALQVQPLTRYLLNYYVTDVADLMTVIPLTENPWKAIYFPRALMAIGELLALGKTTTAKNALLNALLAVSAFNLQSKFPKNSEPMKFYLNLGIALRNQASLFVKQLLNLNQKNNNNIQAGIEHCVSHEKYKDVLCAVMTMISVDLVWGTMQDTGLYITWCGKVIVAKMANKKKLSSKARILHRIFLSLKLIQDSTSLQFESVRDDFDSNAGFGYDVNGDKFGKTAQINNSNNKNNNNGNSGNSSGSGGGDNSYQRKIPTNKGRIDFIVNNSFSSPRPTTTTTSPQFVNKKLINTKKNDENFATDALYGLPNSLILLFSETVELLRVKIYYTGIRKSPPLDYGPRVQDLDKNLQDWRLDWELFAGQNLNGGSFAGEGYNLAKVVGSGLNSPTSTSTHTVQREKGVGDGDGGDGNKKFFSSMHEATYHHIMSFYHALVIYFNRFVLGVASFKLQNRVESTLYHLNSIQELIAQGKANIIPLFWQGFIAGCEAKSSELQVGFKKWGADIAQYLGSYWGARQIMLEVWRRRRMKESKDDWVSVVQDWEMNLMLN</sequence>
<feature type="domain" description="Zn(2)-C6 fungal-type" evidence="6">
    <location>
        <begin position="103"/>
        <end position="131"/>
    </location>
</feature>
<dbReference type="Proteomes" id="UP000001996">
    <property type="component" value="Unassembled WGS sequence"/>
</dbReference>
<feature type="region of interest" description="Disordered" evidence="5">
    <location>
        <begin position="1"/>
        <end position="64"/>
    </location>
</feature>
<dbReference type="InParanoid" id="A5E1V2"/>
<keyword evidence="8" id="KW-1185">Reference proteome</keyword>
<evidence type="ECO:0000313" key="8">
    <source>
        <dbReference type="Proteomes" id="UP000001996"/>
    </source>
</evidence>
<dbReference type="KEGG" id="lel:PVL30_003075"/>
<dbReference type="eggNOG" id="ENOG502QQBG">
    <property type="taxonomic scope" value="Eukaryota"/>
</dbReference>
<dbReference type="EMBL" id="CH981527">
    <property type="protein sequence ID" value="EDK45410.1"/>
    <property type="molecule type" value="Genomic_DNA"/>
</dbReference>
<dbReference type="InterPro" id="IPR001138">
    <property type="entry name" value="Zn2Cys6_DnaBD"/>
</dbReference>
<dbReference type="GO" id="GO:0003677">
    <property type="term" value="F:DNA binding"/>
    <property type="evidence" value="ECO:0007669"/>
    <property type="project" value="UniProtKB-KW"/>
</dbReference>
<feature type="compositionally biased region" description="Low complexity" evidence="5">
    <location>
        <begin position="790"/>
        <end position="805"/>
    </location>
</feature>
<dbReference type="Pfam" id="PF00172">
    <property type="entry name" value="Zn_clus"/>
    <property type="match status" value="1"/>
</dbReference>
<evidence type="ECO:0000256" key="3">
    <source>
        <dbReference type="ARBA" id="ARBA00023163"/>
    </source>
</evidence>
<dbReference type="STRING" id="379508.A5E1V2"/>
<dbReference type="InterPro" id="IPR050675">
    <property type="entry name" value="OAF3"/>
</dbReference>
<dbReference type="GeneID" id="5232718"/>
<feature type="compositionally biased region" description="Low complexity" evidence="5">
    <location>
        <begin position="9"/>
        <end position="50"/>
    </location>
</feature>
<feature type="compositionally biased region" description="Polar residues" evidence="5">
    <location>
        <begin position="238"/>
        <end position="247"/>
    </location>
</feature>
<accession>A5E1V2</accession>
<feature type="compositionally biased region" description="Polar residues" evidence="5">
    <location>
        <begin position="287"/>
        <end position="299"/>
    </location>
</feature>
<evidence type="ECO:0000256" key="2">
    <source>
        <dbReference type="ARBA" id="ARBA00023125"/>
    </source>
</evidence>
<dbReference type="OMA" id="ARQIMFE"/>
<dbReference type="PROSITE" id="PS00463">
    <property type="entry name" value="ZN2_CY6_FUNGAL_1"/>
    <property type="match status" value="1"/>
</dbReference>
<dbReference type="PROSITE" id="PS50048">
    <property type="entry name" value="ZN2_CY6_FUNGAL_2"/>
    <property type="match status" value="1"/>
</dbReference>
<feature type="compositionally biased region" description="Basic residues" evidence="5">
    <location>
        <begin position="260"/>
        <end position="283"/>
    </location>
</feature>
<feature type="region of interest" description="Disordered" evidence="5">
    <location>
        <begin position="785"/>
        <end position="817"/>
    </location>
</feature>
<dbReference type="InterPro" id="IPR021858">
    <property type="entry name" value="Fun_TF"/>
</dbReference>
<dbReference type="PANTHER" id="PTHR31069:SF32">
    <property type="entry name" value="ARGININE METABOLISM REGULATION PROTEIN II"/>
    <property type="match status" value="1"/>
</dbReference>
<gene>
    <name evidence="7" type="ORF">LELG_03589</name>
</gene>
<evidence type="ECO:0000256" key="4">
    <source>
        <dbReference type="ARBA" id="ARBA00023242"/>
    </source>
</evidence>
<dbReference type="OrthoDB" id="3477330at2759"/>
<dbReference type="FunCoup" id="A5E1V2">
    <property type="interactions" value="253"/>
</dbReference>
<dbReference type="HOGENOM" id="CLU_009030_1_0_1"/>
<dbReference type="CDD" id="cd00067">
    <property type="entry name" value="GAL4"/>
    <property type="match status" value="1"/>
</dbReference>
<evidence type="ECO:0000256" key="5">
    <source>
        <dbReference type="SAM" id="MobiDB-lite"/>
    </source>
</evidence>
<dbReference type="GO" id="GO:0008270">
    <property type="term" value="F:zinc ion binding"/>
    <property type="evidence" value="ECO:0007669"/>
    <property type="project" value="InterPro"/>
</dbReference>
<feature type="region of interest" description="Disordered" evidence="5">
    <location>
        <begin position="238"/>
        <end position="310"/>
    </location>
</feature>
<evidence type="ECO:0000259" key="6">
    <source>
        <dbReference type="PROSITE" id="PS50048"/>
    </source>
</evidence>
<feature type="region of interest" description="Disordered" evidence="5">
    <location>
        <begin position="952"/>
        <end position="972"/>
    </location>
</feature>
<proteinExistence type="predicted"/>
<protein>
    <recommendedName>
        <fullName evidence="6">Zn(2)-C6 fungal-type domain-containing protein</fullName>
    </recommendedName>
</protein>
<keyword evidence="3" id="KW-0804">Transcription</keyword>
<dbReference type="SUPFAM" id="SSF57701">
    <property type="entry name" value="Zn2/Cys6 DNA-binding domain"/>
    <property type="match status" value="1"/>
</dbReference>
<dbReference type="VEuPathDB" id="FungiDB:LELG_03589"/>
<dbReference type="PANTHER" id="PTHR31069">
    <property type="entry name" value="OLEATE-ACTIVATED TRANSCRIPTION FACTOR 1-RELATED"/>
    <property type="match status" value="1"/>
</dbReference>